<evidence type="ECO:0000256" key="1">
    <source>
        <dbReference type="ARBA" id="ARBA00022490"/>
    </source>
</evidence>
<dbReference type="SUPFAM" id="SSF53098">
    <property type="entry name" value="Ribonuclease H-like"/>
    <property type="match status" value="1"/>
</dbReference>
<evidence type="ECO:0000256" key="4">
    <source>
        <dbReference type="ARBA" id="ARBA00022801"/>
    </source>
</evidence>
<dbReference type="CDD" id="cd16964">
    <property type="entry name" value="YqgF"/>
    <property type="match status" value="1"/>
</dbReference>
<dbReference type="GO" id="GO:0016788">
    <property type="term" value="F:hydrolase activity, acting on ester bonds"/>
    <property type="evidence" value="ECO:0007669"/>
    <property type="project" value="UniProtKB-UniRule"/>
</dbReference>
<dbReference type="AlphaFoldDB" id="A0A2D2Q153"/>
<evidence type="ECO:0000313" key="7">
    <source>
        <dbReference type="EMBL" id="ATS18240.1"/>
    </source>
</evidence>
<organism evidence="7 8">
    <name type="scientific">Parathermosynechococcus lividus PCC 6715</name>
    <dbReference type="NCBI Taxonomy" id="1917166"/>
    <lineage>
        <taxon>Bacteria</taxon>
        <taxon>Bacillati</taxon>
        <taxon>Cyanobacteriota</taxon>
        <taxon>Cyanophyceae</taxon>
        <taxon>Acaryochloridales</taxon>
        <taxon>Thermosynechococcaceae</taxon>
        <taxon>Parathermosynechococcus</taxon>
    </lineage>
</organism>
<protein>
    <recommendedName>
        <fullName evidence="5">Putative pre-16S rRNA nuclease</fullName>
        <ecNumber evidence="5">3.1.-.-</ecNumber>
    </recommendedName>
</protein>
<dbReference type="SMART" id="SM00732">
    <property type="entry name" value="YqgFc"/>
    <property type="match status" value="1"/>
</dbReference>
<dbReference type="GO" id="GO:0005829">
    <property type="term" value="C:cytosol"/>
    <property type="evidence" value="ECO:0007669"/>
    <property type="project" value="TreeGrafter"/>
</dbReference>
<dbReference type="KEGG" id="slw:BRW62_05125"/>
<evidence type="ECO:0000259" key="6">
    <source>
        <dbReference type="SMART" id="SM00732"/>
    </source>
</evidence>
<reference evidence="7 8" key="1">
    <citation type="submission" date="2016-11" db="EMBL/GenBank/DDBJ databases">
        <title>Complete genome sequence of thermophilic cyanobacteria strain Synechococcus sp. PCC6715.</title>
        <authorList>
            <person name="Tang J."/>
            <person name="Daroch M."/>
            <person name="Liang Y."/>
            <person name="Jiang D."/>
            <person name="Shah M."/>
        </authorList>
    </citation>
    <scope>NUCLEOTIDE SEQUENCE [LARGE SCALE GENOMIC DNA]</scope>
    <source>
        <strain evidence="7 8">PCC 6715</strain>
    </source>
</reference>
<keyword evidence="3 5" id="KW-0540">Nuclease</keyword>
<name>A0A2D2Q153_PARLV</name>
<keyword evidence="2 5" id="KW-0690">Ribosome biogenesis</keyword>
<dbReference type="InterPro" id="IPR006641">
    <property type="entry name" value="YqgF/RNaseH-like_dom"/>
</dbReference>
<dbReference type="GO" id="GO:0004518">
    <property type="term" value="F:nuclease activity"/>
    <property type="evidence" value="ECO:0007669"/>
    <property type="project" value="UniProtKB-KW"/>
</dbReference>
<dbReference type="HAMAP" id="MF_00651">
    <property type="entry name" value="Nuclease_YqgF"/>
    <property type="match status" value="1"/>
</dbReference>
<dbReference type="InterPro" id="IPR037027">
    <property type="entry name" value="YqgF/RNaseH-like_dom_sf"/>
</dbReference>
<dbReference type="InterPro" id="IPR005227">
    <property type="entry name" value="YqgF"/>
</dbReference>
<keyword evidence="7" id="KW-0347">Helicase</keyword>
<dbReference type="EC" id="3.1.-.-" evidence="5"/>
<dbReference type="Pfam" id="PF03652">
    <property type="entry name" value="RuvX"/>
    <property type="match status" value="1"/>
</dbReference>
<evidence type="ECO:0000313" key="8">
    <source>
        <dbReference type="Proteomes" id="UP000231057"/>
    </source>
</evidence>
<dbReference type="Proteomes" id="UP000231057">
    <property type="component" value="Chromosome"/>
</dbReference>
<comment type="function">
    <text evidence="5">Could be a nuclease involved in processing of the 5'-end of pre-16S rRNA.</text>
</comment>
<dbReference type="InterPro" id="IPR012337">
    <property type="entry name" value="RNaseH-like_sf"/>
</dbReference>
<proteinExistence type="inferred from homology"/>
<sequence length="155" mass="17420">MISVLGLDVGRKRIGVAGCDRLGQLATGLRTIQRRSFAHDLEQLRQLCQERQVERLVVGLPYTLNGELGSQARQVQHLAERFGKALDLPVEYVDERLTSFQAEEILKQRGRSPRREKALVDQIAAALILQQWLDALKQPVQTTVATPRPTAAERD</sequence>
<dbReference type="NCBIfam" id="TIGR00250">
    <property type="entry name" value="RNAse_H_YqgF"/>
    <property type="match status" value="1"/>
</dbReference>
<evidence type="ECO:0000256" key="2">
    <source>
        <dbReference type="ARBA" id="ARBA00022517"/>
    </source>
</evidence>
<dbReference type="OrthoDB" id="9796140at2"/>
<keyword evidence="7" id="KW-0547">Nucleotide-binding</keyword>
<dbReference type="Gene3D" id="3.30.420.140">
    <property type="entry name" value="YqgF/RNase H-like domain"/>
    <property type="match status" value="1"/>
</dbReference>
<dbReference type="PANTHER" id="PTHR33317">
    <property type="entry name" value="POLYNUCLEOTIDYL TRANSFERASE, RIBONUCLEASE H-LIKE SUPERFAMILY PROTEIN"/>
    <property type="match status" value="1"/>
</dbReference>
<dbReference type="PANTHER" id="PTHR33317:SF4">
    <property type="entry name" value="POLYNUCLEOTIDYL TRANSFERASE, RIBONUCLEASE H-LIKE SUPERFAMILY PROTEIN"/>
    <property type="match status" value="1"/>
</dbReference>
<reference evidence="8" key="2">
    <citation type="journal article" date="2022" name="Front. Microbiol.">
        <title>Comparative Genomic Analysis Revealed Distinct Molecular Components and Organization of CO2-Concentrating Mechanism in Thermophilic Cyanobacteria.</title>
        <authorList>
            <person name="Tang J."/>
            <person name="Zhou H."/>
            <person name="Yao D."/>
            <person name="Riaz S."/>
            <person name="You D."/>
            <person name="Klepacz-Smolka A."/>
            <person name="Daroch M."/>
        </authorList>
    </citation>
    <scope>NUCLEOTIDE SEQUENCE [LARGE SCALE GENOMIC DNA]</scope>
    <source>
        <strain evidence="8">PCC 6715</strain>
    </source>
</reference>
<evidence type="ECO:0000256" key="3">
    <source>
        <dbReference type="ARBA" id="ARBA00022722"/>
    </source>
</evidence>
<dbReference type="EMBL" id="CP018092">
    <property type="protein sequence ID" value="ATS18240.1"/>
    <property type="molecule type" value="Genomic_DNA"/>
</dbReference>
<keyword evidence="7" id="KW-0067">ATP-binding</keyword>
<dbReference type="RefSeq" id="WP_099798587.1">
    <property type="nucleotide sequence ID" value="NZ_CP018092.1"/>
</dbReference>
<feature type="domain" description="YqgF/RNase H-like" evidence="6">
    <location>
        <begin position="2"/>
        <end position="102"/>
    </location>
</feature>
<dbReference type="GO" id="GO:0000967">
    <property type="term" value="P:rRNA 5'-end processing"/>
    <property type="evidence" value="ECO:0007669"/>
    <property type="project" value="UniProtKB-UniRule"/>
</dbReference>
<gene>
    <name evidence="7" type="ORF">BRW62_05125</name>
</gene>
<keyword evidence="1 5" id="KW-0963">Cytoplasm</keyword>
<evidence type="ECO:0000256" key="5">
    <source>
        <dbReference type="HAMAP-Rule" id="MF_00651"/>
    </source>
</evidence>
<comment type="subcellular location">
    <subcellularLocation>
        <location evidence="5">Cytoplasm</location>
    </subcellularLocation>
</comment>
<dbReference type="GO" id="GO:0004386">
    <property type="term" value="F:helicase activity"/>
    <property type="evidence" value="ECO:0007669"/>
    <property type="project" value="UniProtKB-KW"/>
</dbReference>
<accession>A0A2D2Q153</accession>
<keyword evidence="8" id="KW-1185">Reference proteome</keyword>
<comment type="similarity">
    <text evidence="5">Belongs to the YqgF HJR family.</text>
</comment>
<keyword evidence="4 5" id="KW-0378">Hydrolase</keyword>